<name>A0ABT3G006_9BACT</name>
<evidence type="ECO:0000313" key="2">
    <source>
        <dbReference type="EMBL" id="MCW1913174.1"/>
    </source>
</evidence>
<keyword evidence="1" id="KW-0812">Transmembrane</keyword>
<comment type="caution">
    <text evidence="2">The sequence shown here is derived from an EMBL/GenBank/DDBJ whole genome shotgun (WGS) entry which is preliminary data.</text>
</comment>
<dbReference type="Pfam" id="PF10990">
    <property type="entry name" value="DUF2809"/>
    <property type="match status" value="1"/>
</dbReference>
<dbReference type="InterPro" id="IPR021257">
    <property type="entry name" value="DUF2809"/>
</dbReference>
<feature type="transmembrane region" description="Helical" evidence="1">
    <location>
        <begin position="106"/>
        <end position="124"/>
    </location>
</feature>
<accession>A0ABT3G006</accession>
<reference evidence="2" key="1">
    <citation type="submission" date="2022-10" db="EMBL/GenBank/DDBJ databases">
        <title>Luteolibacter sp. GHJ8, whole genome shotgun sequencing project.</title>
        <authorList>
            <person name="Zhao G."/>
            <person name="Shen L."/>
        </authorList>
    </citation>
    <scope>NUCLEOTIDE SEQUENCE</scope>
    <source>
        <strain evidence="2">GHJ8</strain>
    </source>
</reference>
<proteinExistence type="predicted"/>
<sequence length="131" mass="14424">MSRSRPLYTLWILLTIASGLLLRSHPVSLPPPIEKYGGDLLWALMAFFGFAWLFRRSSTLRIGAAALAFAWTIEFLQLYRAAWLDAIRQTRPGHLVLGSTFNPPDLLAYAAGVALGIALETLAARSRPSSP</sequence>
<keyword evidence="1" id="KW-0472">Membrane</keyword>
<dbReference type="EMBL" id="JAPDDR010000003">
    <property type="protein sequence ID" value="MCW1913174.1"/>
    <property type="molecule type" value="Genomic_DNA"/>
</dbReference>
<gene>
    <name evidence="2" type="ORF">OJ996_06305</name>
</gene>
<keyword evidence="1" id="KW-1133">Transmembrane helix</keyword>
<dbReference type="Proteomes" id="UP001165653">
    <property type="component" value="Unassembled WGS sequence"/>
</dbReference>
<organism evidence="2 3">
    <name type="scientific">Luteolibacter rhizosphaerae</name>
    <dbReference type="NCBI Taxonomy" id="2989719"/>
    <lineage>
        <taxon>Bacteria</taxon>
        <taxon>Pseudomonadati</taxon>
        <taxon>Verrucomicrobiota</taxon>
        <taxon>Verrucomicrobiia</taxon>
        <taxon>Verrucomicrobiales</taxon>
        <taxon>Verrucomicrobiaceae</taxon>
        <taxon>Luteolibacter</taxon>
    </lineage>
</organism>
<protein>
    <submittedName>
        <fullName evidence="2">DUF2809 domain-containing protein</fullName>
    </submittedName>
</protein>
<evidence type="ECO:0000256" key="1">
    <source>
        <dbReference type="SAM" id="Phobius"/>
    </source>
</evidence>
<keyword evidence="3" id="KW-1185">Reference proteome</keyword>
<feature type="transmembrane region" description="Helical" evidence="1">
    <location>
        <begin position="36"/>
        <end position="54"/>
    </location>
</feature>
<dbReference type="RefSeq" id="WP_264512362.1">
    <property type="nucleotide sequence ID" value="NZ_JAPDDR010000003.1"/>
</dbReference>
<feature type="transmembrane region" description="Helical" evidence="1">
    <location>
        <begin position="66"/>
        <end position="86"/>
    </location>
</feature>
<evidence type="ECO:0000313" key="3">
    <source>
        <dbReference type="Proteomes" id="UP001165653"/>
    </source>
</evidence>